<dbReference type="OrthoDB" id="10256309at2759"/>
<protein>
    <recommendedName>
        <fullName evidence="7">Pseudouridine synthase I TruA alpha/beta domain-containing protein</fullName>
    </recommendedName>
</protein>
<name>A0A077W9P2_9FUNG</name>
<comment type="catalytic activity">
    <reaction evidence="4">
        <text>a uridine in tRNA = a pseudouridine in tRNA</text>
        <dbReference type="Rhea" id="RHEA:54572"/>
        <dbReference type="Rhea" id="RHEA-COMP:13339"/>
        <dbReference type="Rhea" id="RHEA-COMP:13934"/>
        <dbReference type="ChEBI" id="CHEBI:65314"/>
        <dbReference type="ChEBI" id="CHEBI:65315"/>
    </reaction>
</comment>
<dbReference type="PANTHER" id="PTHR11142:SF4">
    <property type="entry name" value="PSEUDOURIDYLATE SYNTHASE 1 HOMOLOG"/>
    <property type="match status" value="1"/>
</dbReference>
<dbReference type="GO" id="GO:0003723">
    <property type="term" value="F:RNA binding"/>
    <property type="evidence" value="ECO:0007669"/>
    <property type="project" value="InterPro"/>
</dbReference>
<dbReference type="NCBIfam" id="TIGR00071">
    <property type="entry name" value="hisT_truA"/>
    <property type="match status" value="1"/>
</dbReference>
<reference evidence="8" key="1">
    <citation type="journal article" date="2014" name="Genome Announc.">
        <title>De novo whole-genome sequence and genome annotation of Lichtheimia ramosa.</title>
        <authorList>
            <person name="Linde J."/>
            <person name="Schwartze V."/>
            <person name="Binder U."/>
            <person name="Lass-Florl C."/>
            <person name="Voigt K."/>
            <person name="Horn F."/>
        </authorList>
    </citation>
    <scope>NUCLEOTIDE SEQUENCE</scope>
    <source>
        <strain evidence="8">JMRC FSU:6197</strain>
    </source>
</reference>
<keyword evidence="3" id="KW-0413">Isomerase</keyword>
<dbReference type="InterPro" id="IPR001406">
    <property type="entry name" value="PsdUridine_synth_TruA"/>
</dbReference>
<dbReference type="InterPro" id="IPR020095">
    <property type="entry name" value="PsdUridine_synth_TruA_C"/>
</dbReference>
<dbReference type="InterPro" id="IPR020103">
    <property type="entry name" value="PsdUridine_synth_cat_dom_sf"/>
</dbReference>
<sequence length="333" mass="37988">MLYNARLFHYLRRSFCTKPPQRHPKTKVALMLGFNGTGFQGMQYNPSIRSIEQTLFEALCKAGAVSELNSVDPKKIQMARAARTDKGVHAVGNVVSAKLIVEDPDIVAKINQHLPDQIKVWGYIPVTGGFHAKKACNGREYEYWLPTYTLEMPPCSSLDLRSAREHPSDLYIAEENAYIPVSTRENIAQKHQCRISNSKLEQFQDAMAVYQGTHNFHNYTIQRSASDPSANRYIMQVGQPKEFDGMEWINVKLRGQSFMLHQIRKMIAMAMLVTRTNTPTSVISQSFGPHKINIPKAPALGLLLEKPFFDGYNQRIAHRHDRSPISFDPYKWY</sequence>
<keyword evidence="2" id="KW-0819">tRNA processing</keyword>
<organism evidence="8">
    <name type="scientific">Lichtheimia ramosa</name>
    <dbReference type="NCBI Taxonomy" id="688394"/>
    <lineage>
        <taxon>Eukaryota</taxon>
        <taxon>Fungi</taxon>
        <taxon>Fungi incertae sedis</taxon>
        <taxon>Mucoromycota</taxon>
        <taxon>Mucoromycotina</taxon>
        <taxon>Mucoromycetes</taxon>
        <taxon>Mucorales</taxon>
        <taxon>Lichtheimiaceae</taxon>
        <taxon>Lichtheimia</taxon>
    </lineage>
</organism>
<dbReference type="CDD" id="cd02568">
    <property type="entry name" value="PseudoU_synth_PUS1_PUS2"/>
    <property type="match status" value="1"/>
</dbReference>
<dbReference type="Pfam" id="PF01416">
    <property type="entry name" value="PseudoU_synth_1"/>
    <property type="match status" value="1"/>
</dbReference>
<dbReference type="FunFam" id="3.30.70.580:FF:000002">
    <property type="entry name" value="tRNA pseudouridine synthase"/>
    <property type="match status" value="1"/>
</dbReference>
<dbReference type="SUPFAM" id="SSF55120">
    <property type="entry name" value="Pseudouridine synthase"/>
    <property type="match status" value="1"/>
</dbReference>
<feature type="binding site" evidence="6">
    <location>
        <position position="141"/>
    </location>
    <ligand>
        <name>substrate</name>
    </ligand>
</feature>
<evidence type="ECO:0000256" key="4">
    <source>
        <dbReference type="ARBA" id="ARBA00036943"/>
    </source>
</evidence>
<dbReference type="EMBL" id="LK023313">
    <property type="protein sequence ID" value="CDS03495.1"/>
    <property type="molecule type" value="Genomic_DNA"/>
</dbReference>
<evidence type="ECO:0000256" key="2">
    <source>
        <dbReference type="ARBA" id="ARBA00022694"/>
    </source>
</evidence>
<dbReference type="InterPro" id="IPR020094">
    <property type="entry name" value="TruA/RsuA/RluB/E/F_N"/>
</dbReference>
<dbReference type="GO" id="GO:0031119">
    <property type="term" value="P:tRNA pseudouridine synthesis"/>
    <property type="evidence" value="ECO:0007669"/>
    <property type="project" value="InterPro"/>
</dbReference>
<evidence type="ECO:0000256" key="6">
    <source>
        <dbReference type="PIRSR" id="PIRSR641708-2"/>
    </source>
</evidence>
<accession>A0A077W9P2</accession>
<evidence type="ECO:0000256" key="5">
    <source>
        <dbReference type="PIRSR" id="PIRSR641708-1"/>
    </source>
</evidence>
<proteinExistence type="inferred from homology"/>
<evidence type="ECO:0000256" key="1">
    <source>
        <dbReference type="ARBA" id="ARBA00009375"/>
    </source>
</evidence>
<dbReference type="AlphaFoldDB" id="A0A077W9P2"/>
<dbReference type="InterPro" id="IPR020097">
    <property type="entry name" value="PsdUridine_synth_TruA_a/b_dom"/>
</dbReference>
<feature type="domain" description="Pseudouridine synthase I TruA alpha/beta" evidence="7">
    <location>
        <begin position="206"/>
        <end position="310"/>
    </location>
</feature>
<dbReference type="GO" id="GO:0005634">
    <property type="term" value="C:nucleus"/>
    <property type="evidence" value="ECO:0007669"/>
    <property type="project" value="TreeGrafter"/>
</dbReference>
<evidence type="ECO:0000313" key="8">
    <source>
        <dbReference type="EMBL" id="CDS03495.1"/>
    </source>
</evidence>
<dbReference type="Gene3D" id="3.30.70.660">
    <property type="entry name" value="Pseudouridine synthase I, catalytic domain, C-terminal subdomain"/>
    <property type="match status" value="1"/>
</dbReference>
<dbReference type="Gene3D" id="3.30.70.580">
    <property type="entry name" value="Pseudouridine synthase I, catalytic domain, N-terminal subdomain"/>
    <property type="match status" value="1"/>
</dbReference>
<dbReference type="GO" id="GO:1990481">
    <property type="term" value="P:mRNA pseudouridine synthesis"/>
    <property type="evidence" value="ECO:0007669"/>
    <property type="project" value="TreeGrafter"/>
</dbReference>
<evidence type="ECO:0000259" key="7">
    <source>
        <dbReference type="Pfam" id="PF01416"/>
    </source>
</evidence>
<feature type="active site" description="Nucleophile" evidence="5">
    <location>
        <position position="85"/>
    </location>
</feature>
<evidence type="ECO:0000256" key="3">
    <source>
        <dbReference type="ARBA" id="ARBA00023235"/>
    </source>
</evidence>
<dbReference type="GO" id="GO:0009982">
    <property type="term" value="F:pseudouridine synthase activity"/>
    <property type="evidence" value="ECO:0007669"/>
    <property type="project" value="InterPro"/>
</dbReference>
<gene>
    <name evidence="8" type="ORF">LRAMOSA00897</name>
</gene>
<dbReference type="InterPro" id="IPR041708">
    <property type="entry name" value="PUS1/PUS2-like"/>
</dbReference>
<dbReference type="PANTHER" id="PTHR11142">
    <property type="entry name" value="PSEUDOURIDYLATE SYNTHASE"/>
    <property type="match status" value="1"/>
</dbReference>
<comment type="similarity">
    <text evidence="1">Belongs to the tRNA pseudouridine synthase TruA family.</text>
</comment>